<dbReference type="GO" id="GO:0017025">
    <property type="term" value="F:TBP-class protein binding"/>
    <property type="evidence" value="ECO:0007669"/>
    <property type="project" value="TreeGrafter"/>
</dbReference>
<dbReference type="EMBL" id="BABT02000047">
    <property type="protein sequence ID" value="GAA94853.1"/>
    <property type="molecule type" value="Genomic_DNA"/>
</dbReference>
<proteinExistence type="predicted"/>
<dbReference type="InterPro" id="IPR007224">
    <property type="entry name" value="TIF_Rrn11"/>
</dbReference>
<reference evidence="2 3" key="1">
    <citation type="journal article" date="2011" name="J. Gen. Appl. Microbiol.">
        <title>Draft genome sequencing of the enigmatic basidiomycete Mixia osmundae.</title>
        <authorList>
            <person name="Nishida H."/>
            <person name="Nagatsuka Y."/>
            <person name="Sugiyama J."/>
        </authorList>
    </citation>
    <scope>NUCLEOTIDE SEQUENCE [LARGE SCALE GENOMIC DNA]</scope>
    <source>
        <strain evidence="3">CBS 9802 / IAM 14324 / JCM 22182 / KY 12970</strain>
    </source>
</reference>
<gene>
    <name evidence="2" type="primary">Mo01507</name>
    <name evidence="2" type="ORF">E5Q_01507</name>
</gene>
<protein>
    <submittedName>
        <fullName evidence="2">Uncharacterized protein</fullName>
    </submittedName>
</protein>
<comment type="caution">
    <text evidence="2">The sequence shown here is derived from an EMBL/GenBank/DDBJ whole genome shotgun (WGS) entry which is preliminary data.</text>
</comment>
<dbReference type="HOGENOM" id="CLU_976898_0_0_1"/>
<dbReference type="RefSeq" id="XP_014564983.1">
    <property type="nucleotide sequence ID" value="XM_014709497.1"/>
</dbReference>
<dbReference type="Pfam" id="PF04090">
    <property type="entry name" value="Rrn11"/>
    <property type="match status" value="1"/>
</dbReference>
<organism evidence="2 3">
    <name type="scientific">Mixia osmundae (strain CBS 9802 / IAM 14324 / JCM 22182 / KY 12970)</name>
    <dbReference type="NCBI Taxonomy" id="764103"/>
    <lineage>
        <taxon>Eukaryota</taxon>
        <taxon>Fungi</taxon>
        <taxon>Dikarya</taxon>
        <taxon>Basidiomycota</taxon>
        <taxon>Pucciniomycotina</taxon>
        <taxon>Mixiomycetes</taxon>
        <taxon>Mixiales</taxon>
        <taxon>Mixiaceae</taxon>
        <taxon>Mixia</taxon>
    </lineage>
</organism>
<feature type="region of interest" description="Disordered" evidence="1">
    <location>
        <begin position="1"/>
        <end position="34"/>
    </location>
</feature>
<reference evidence="2 3" key="2">
    <citation type="journal article" date="2012" name="Open Biol.">
        <title>Characteristics of nucleosomes and linker DNA regions on the genome of the basidiomycete Mixia osmundae revealed by mono- and dinucleosome mapping.</title>
        <authorList>
            <person name="Nishida H."/>
            <person name="Kondo S."/>
            <person name="Matsumoto T."/>
            <person name="Suzuki Y."/>
            <person name="Yoshikawa H."/>
            <person name="Taylor T.D."/>
            <person name="Sugiyama J."/>
        </authorList>
    </citation>
    <scope>NUCLEOTIDE SEQUENCE [LARGE SCALE GENOMIC DNA]</scope>
    <source>
        <strain evidence="3">CBS 9802 / IAM 14324 / JCM 22182 / KY 12970</strain>
    </source>
</reference>
<dbReference type="InParanoid" id="G7DW47"/>
<sequence length="285" mass="32103">MPEPGVKGEAPLPTRPSHWPASRPPQPNEYLGEHERGQDEKVLLLASNAQPKGHAIQHTFVPSTYKQYSKDQVSIDPEKSLRLAHIRRMYDICHMLIQRGDLARASRVWTVLVGCDEVDLRAMWQISLLLVSHNSASLNVAQGEQQVRLLKELFAQSKKPEERISFLCERIQVLIMPGIERFDDALAELELYLPSEPFIDSGLLHLYAGYISLYLAQQAADRVDDSDDMDEDSEAAPSLMEHLLQAGQYALINTATRSFLRASTLEEPYAPIAKDWLTLIGHTPP</sequence>
<dbReference type="PANTHER" id="PTHR28244:SF1">
    <property type="entry name" value="RNA POLYMERASE I-SPECIFIC TRANSCRIPTION INITIATION FACTOR RRN11"/>
    <property type="match status" value="1"/>
</dbReference>
<dbReference type="InterPro" id="IPR053029">
    <property type="entry name" value="RNA_pol_I-specific_init_factor"/>
</dbReference>
<dbReference type="AlphaFoldDB" id="G7DW47"/>
<dbReference type="FunCoup" id="G7DW47">
    <property type="interactions" value="42"/>
</dbReference>
<accession>G7DW47</accession>
<evidence type="ECO:0000256" key="1">
    <source>
        <dbReference type="SAM" id="MobiDB-lite"/>
    </source>
</evidence>
<name>G7DW47_MIXOS</name>
<dbReference type="GO" id="GO:0070860">
    <property type="term" value="C:RNA polymerase I core factor complex"/>
    <property type="evidence" value="ECO:0007669"/>
    <property type="project" value="TreeGrafter"/>
</dbReference>
<evidence type="ECO:0000313" key="3">
    <source>
        <dbReference type="Proteomes" id="UP000009131"/>
    </source>
</evidence>
<dbReference type="PANTHER" id="PTHR28244">
    <property type="entry name" value="RNA POLYMERASE I-SPECIFIC TRANSCRIPTION INITIATION FACTOR RRN11"/>
    <property type="match status" value="1"/>
</dbReference>
<dbReference type="GO" id="GO:0001181">
    <property type="term" value="F:RNA polymerase I general transcription initiation factor activity"/>
    <property type="evidence" value="ECO:0007669"/>
    <property type="project" value="InterPro"/>
</dbReference>
<dbReference type="Proteomes" id="UP000009131">
    <property type="component" value="Unassembled WGS sequence"/>
</dbReference>
<keyword evidence="3" id="KW-1185">Reference proteome</keyword>
<dbReference type="eggNOG" id="ENOG502S8YE">
    <property type="taxonomic scope" value="Eukaryota"/>
</dbReference>
<evidence type="ECO:0000313" key="2">
    <source>
        <dbReference type="EMBL" id="GAA94853.1"/>
    </source>
</evidence>
<dbReference type="STRING" id="764103.G7DW47"/>
<dbReference type="GO" id="GO:0042790">
    <property type="term" value="P:nucleolar large rRNA transcription by RNA polymerase I"/>
    <property type="evidence" value="ECO:0007669"/>
    <property type="project" value="TreeGrafter"/>
</dbReference>
<dbReference type="OrthoDB" id="2159786at2759"/>
<dbReference type="GO" id="GO:0001164">
    <property type="term" value="F:RNA polymerase I core promoter sequence-specific DNA binding"/>
    <property type="evidence" value="ECO:0007669"/>
    <property type="project" value="InterPro"/>
</dbReference>